<proteinExistence type="predicted"/>
<gene>
    <name evidence="2" type="ORF">PLAM_2434</name>
</gene>
<dbReference type="CDD" id="cd00761">
    <property type="entry name" value="Glyco_tranf_GTA_type"/>
    <property type="match status" value="1"/>
</dbReference>
<sequence>MPRVSVIIPTYNCDRFLPEAIDSVLMQTYQDYEIIVIDDGSTDQTCQVLESYQNKIRYFYQENQGSAVARNLGIKQAQGEFIAFLDADDFWILPEKLAEQVNCFEQQPSLGSVHTGWRIVDGGGEKIIDVEPWRDVPDLNLESWLMYKPIKTSGMMIRQQWLEQVGGFDGELRQSHDVDLVLRLGLMGCEAAWWRRVAVGYRRYGGNTTRNTKTQAECVVKVLDKFFAQCNLPEHIQKMESPVRYHTLVWLAWYHYDRGFYGEMARFLDGSLEYTPYYRAETISDWVEQFKKFSVQNHLNLDICFLTDLSEWQQLMFGIIENC</sequence>
<dbReference type="InterPro" id="IPR029044">
    <property type="entry name" value="Nucleotide-diphossugar_trans"/>
</dbReference>
<dbReference type="SUPFAM" id="SSF53448">
    <property type="entry name" value="Nucleotide-diphospho-sugar transferases"/>
    <property type="match status" value="1"/>
</dbReference>
<reference evidence="2" key="1">
    <citation type="submission" date="2015-09" db="EMBL/GenBank/DDBJ databases">
        <authorList>
            <person name="Jackson K.R."/>
            <person name="Lunt B.L."/>
            <person name="Fisher J.N.B."/>
            <person name="Gardner A.V."/>
            <person name="Bailey M.E."/>
            <person name="Deus L.M."/>
            <person name="Earl A.S."/>
            <person name="Gibby P.D."/>
            <person name="Hartmann K.A."/>
            <person name="Liu J.E."/>
            <person name="Manci A.M."/>
            <person name="Nielsen D.A."/>
            <person name="Solomon M.B."/>
            <person name="Breakwell D.P."/>
            <person name="Burnett S.H."/>
            <person name="Grose J.H."/>
        </authorList>
    </citation>
    <scope>NUCLEOTIDE SEQUENCE</scope>
    <source>
        <strain evidence="2">7805</strain>
    </source>
</reference>
<dbReference type="PANTHER" id="PTHR43685:SF11">
    <property type="entry name" value="GLYCOSYLTRANSFERASE TAGX-RELATED"/>
    <property type="match status" value="1"/>
</dbReference>
<feature type="domain" description="Glycosyltransferase 2-like" evidence="1">
    <location>
        <begin position="5"/>
        <end position="123"/>
    </location>
</feature>
<organism evidence="2">
    <name type="scientific">Planktothrix agardhii</name>
    <name type="common">Oscillatoria agardhii</name>
    <dbReference type="NCBI Taxonomy" id="1160"/>
    <lineage>
        <taxon>Bacteria</taxon>
        <taxon>Bacillati</taxon>
        <taxon>Cyanobacteriota</taxon>
        <taxon>Cyanophyceae</taxon>
        <taxon>Oscillatoriophycideae</taxon>
        <taxon>Oscillatoriales</taxon>
        <taxon>Microcoleaceae</taxon>
        <taxon>Planktothrix</taxon>
    </lineage>
</organism>
<dbReference type="GO" id="GO:0016740">
    <property type="term" value="F:transferase activity"/>
    <property type="evidence" value="ECO:0007669"/>
    <property type="project" value="UniProtKB-KW"/>
</dbReference>
<dbReference type="InterPro" id="IPR001173">
    <property type="entry name" value="Glyco_trans_2-like"/>
</dbReference>
<dbReference type="Gene3D" id="3.90.550.10">
    <property type="entry name" value="Spore Coat Polysaccharide Biosynthesis Protein SpsA, Chain A"/>
    <property type="match status" value="1"/>
</dbReference>
<accession>A0A1J1JFZ2</accession>
<dbReference type="InterPro" id="IPR050834">
    <property type="entry name" value="Glycosyltransf_2"/>
</dbReference>
<dbReference type="AlphaFoldDB" id="A0A1J1JFZ2"/>
<protein>
    <submittedName>
        <fullName evidence="2">Glucosyltransferase</fullName>
    </submittedName>
</protein>
<dbReference type="PANTHER" id="PTHR43685">
    <property type="entry name" value="GLYCOSYLTRANSFERASE"/>
    <property type="match status" value="1"/>
</dbReference>
<evidence type="ECO:0000259" key="1">
    <source>
        <dbReference type="Pfam" id="PF00535"/>
    </source>
</evidence>
<name>A0A1J1JFZ2_PLAAG</name>
<dbReference type="EMBL" id="LO018304">
    <property type="protein sequence ID" value="CUM60400.1"/>
    <property type="molecule type" value="Genomic_DNA"/>
</dbReference>
<dbReference type="RefSeq" id="WP_254034509.1">
    <property type="nucleotide sequence ID" value="NZ_LR882950.1"/>
</dbReference>
<dbReference type="Pfam" id="PF00535">
    <property type="entry name" value="Glycos_transf_2"/>
    <property type="match status" value="1"/>
</dbReference>
<evidence type="ECO:0000313" key="2">
    <source>
        <dbReference type="EMBL" id="CUM60400.1"/>
    </source>
</evidence>
<keyword evidence="2" id="KW-0808">Transferase</keyword>